<evidence type="ECO:0000256" key="1">
    <source>
        <dbReference type="ARBA" id="ARBA00004651"/>
    </source>
</evidence>
<comment type="caution">
    <text evidence="8">The sequence shown here is derived from an EMBL/GenBank/DDBJ whole genome shotgun (WGS) entry which is preliminary data.</text>
</comment>
<evidence type="ECO:0000313" key="9">
    <source>
        <dbReference type="Proteomes" id="UP001482513"/>
    </source>
</evidence>
<keyword evidence="5 6" id="KW-0472">Membrane</keyword>
<evidence type="ECO:0000256" key="6">
    <source>
        <dbReference type="SAM" id="Phobius"/>
    </source>
</evidence>
<protein>
    <submittedName>
        <fullName evidence="8">Cytochrome b/b6 domain-containing protein</fullName>
    </submittedName>
</protein>
<feature type="domain" description="Cytochrome b561 bacterial/Ni-hydrogenase" evidence="7">
    <location>
        <begin position="8"/>
        <end position="175"/>
    </location>
</feature>
<accession>A0ABV0K943</accession>
<feature type="transmembrane region" description="Helical" evidence="6">
    <location>
        <begin position="54"/>
        <end position="75"/>
    </location>
</feature>
<evidence type="ECO:0000256" key="2">
    <source>
        <dbReference type="ARBA" id="ARBA00022475"/>
    </source>
</evidence>
<dbReference type="Pfam" id="PF01292">
    <property type="entry name" value="Ni_hydr_CYTB"/>
    <property type="match status" value="1"/>
</dbReference>
<comment type="subcellular location">
    <subcellularLocation>
        <location evidence="1">Cell membrane</location>
        <topology evidence="1">Multi-pass membrane protein</topology>
    </subcellularLocation>
</comment>
<dbReference type="SUPFAM" id="SSF81342">
    <property type="entry name" value="Transmembrane di-heme cytochromes"/>
    <property type="match status" value="1"/>
</dbReference>
<evidence type="ECO:0000256" key="4">
    <source>
        <dbReference type="ARBA" id="ARBA00022989"/>
    </source>
</evidence>
<name>A0ABV0K943_9CYAN</name>
<dbReference type="InterPro" id="IPR011577">
    <property type="entry name" value="Cyt_b561_bac/Ni-Hgenase"/>
</dbReference>
<feature type="transmembrane region" description="Helical" evidence="6">
    <location>
        <begin position="146"/>
        <end position="172"/>
    </location>
</feature>
<keyword evidence="3 6" id="KW-0812">Transmembrane</keyword>
<feature type="transmembrane region" description="Helical" evidence="6">
    <location>
        <begin position="12"/>
        <end position="34"/>
    </location>
</feature>
<keyword evidence="9" id="KW-1185">Reference proteome</keyword>
<evidence type="ECO:0000256" key="3">
    <source>
        <dbReference type="ARBA" id="ARBA00022692"/>
    </source>
</evidence>
<dbReference type="EMBL" id="JAMPKX010000011">
    <property type="protein sequence ID" value="MEP0949242.1"/>
    <property type="molecule type" value="Genomic_DNA"/>
</dbReference>
<proteinExistence type="predicted"/>
<sequence length="202" mass="23148">MSKLIPYQPLVLRLLHGIAGLLAISALITGFLVYNTYDGRFGSIPLPLLPDIQGIHGTFGLFFLLIFPALAIYSFHWGYRRLLFPDFWSRLTHQVGKPGWWVNLQRLLNTAMLLAATLSVVTGRMMQEAWLPAGELHHVWYRLHLTAWLVLLITLLGHIAMGLKVGGVPLLLSMVQTKYRPEESPYLWIGYLREKFHERFGR</sequence>
<evidence type="ECO:0000259" key="7">
    <source>
        <dbReference type="Pfam" id="PF01292"/>
    </source>
</evidence>
<feature type="transmembrane region" description="Helical" evidence="6">
    <location>
        <begin position="107"/>
        <end position="126"/>
    </location>
</feature>
<organism evidence="8 9">
    <name type="scientific">Leptolyngbya subtilissima DQ-A4</name>
    <dbReference type="NCBI Taxonomy" id="2933933"/>
    <lineage>
        <taxon>Bacteria</taxon>
        <taxon>Bacillati</taxon>
        <taxon>Cyanobacteriota</taxon>
        <taxon>Cyanophyceae</taxon>
        <taxon>Leptolyngbyales</taxon>
        <taxon>Leptolyngbyaceae</taxon>
        <taxon>Leptolyngbya group</taxon>
        <taxon>Leptolyngbya</taxon>
    </lineage>
</organism>
<dbReference type="InterPro" id="IPR016174">
    <property type="entry name" value="Di-haem_cyt_TM"/>
</dbReference>
<keyword evidence="2" id="KW-1003">Cell membrane</keyword>
<gene>
    <name evidence="8" type="ORF">NC992_20350</name>
</gene>
<evidence type="ECO:0000256" key="5">
    <source>
        <dbReference type="ARBA" id="ARBA00023136"/>
    </source>
</evidence>
<evidence type="ECO:0000313" key="8">
    <source>
        <dbReference type="EMBL" id="MEP0949242.1"/>
    </source>
</evidence>
<dbReference type="Proteomes" id="UP001482513">
    <property type="component" value="Unassembled WGS sequence"/>
</dbReference>
<keyword evidence="4 6" id="KW-1133">Transmembrane helix</keyword>
<reference evidence="8 9" key="1">
    <citation type="submission" date="2022-04" db="EMBL/GenBank/DDBJ databases">
        <title>Positive selection, recombination, and allopatry shape intraspecific diversity of widespread and dominant cyanobacteria.</title>
        <authorList>
            <person name="Wei J."/>
            <person name="Shu W."/>
            <person name="Hu C."/>
        </authorList>
    </citation>
    <scope>NUCLEOTIDE SEQUENCE [LARGE SCALE GENOMIC DNA]</scope>
    <source>
        <strain evidence="8 9">DQ-A4</strain>
    </source>
</reference>